<sequence length="83" mass="9198">MQQPPPFDGLVCPQGGDRVHLWDLLRDLCPRQGAALLLRAGFRLPRQTVAAVLGVPQNSVGWLCEQALETLRARADIARANRR</sequence>
<dbReference type="InterPro" id="IPR013324">
    <property type="entry name" value="RNA_pol_sigma_r3/r4-like"/>
</dbReference>
<dbReference type="Gene3D" id="1.10.10.10">
    <property type="entry name" value="Winged helix-like DNA-binding domain superfamily/Winged helix DNA-binding domain"/>
    <property type="match status" value="1"/>
</dbReference>
<gene>
    <name evidence="1" type="ORF">E6H04_11770</name>
</gene>
<evidence type="ECO:0000313" key="1">
    <source>
        <dbReference type="EMBL" id="TMI78805.1"/>
    </source>
</evidence>
<comment type="caution">
    <text evidence="1">The sequence shown here is derived from an EMBL/GenBank/DDBJ whole genome shotgun (WGS) entry which is preliminary data.</text>
</comment>
<proteinExistence type="predicted"/>
<dbReference type="InterPro" id="IPR036388">
    <property type="entry name" value="WH-like_DNA-bd_sf"/>
</dbReference>
<accession>A0A537J5N5</accession>
<protein>
    <submittedName>
        <fullName evidence="1">Sigma-70 family RNA polymerase sigma factor</fullName>
    </submittedName>
</protein>
<name>A0A537J5N5_9BACT</name>
<dbReference type="SUPFAM" id="SSF88659">
    <property type="entry name" value="Sigma3 and sigma4 domains of RNA polymerase sigma factors"/>
    <property type="match status" value="1"/>
</dbReference>
<dbReference type="EMBL" id="VBAO01000342">
    <property type="protein sequence ID" value="TMI78805.1"/>
    <property type="molecule type" value="Genomic_DNA"/>
</dbReference>
<dbReference type="AlphaFoldDB" id="A0A537J5N5"/>
<reference evidence="1 2" key="1">
    <citation type="journal article" date="2019" name="Nat. Microbiol.">
        <title>Mediterranean grassland soil C-N compound turnover is dependent on rainfall and depth, and is mediated by genomically divergent microorganisms.</title>
        <authorList>
            <person name="Diamond S."/>
            <person name="Andeer P.F."/>
            <person name="Li Z."/>
            <person name="Crits-Christoph A."/>
            <person name="Burstein D."/>
            <person name="Anantharaman K."/>
            <person name="Lane K.R."/>
            <person name="Thomas B.C."/>
            <person name="Pan C."/>
            <person name="Northen T.R."/>
            <person name="Banfield J.F."/>
        </authorList>
    </citation>
    <scope>NUCLEOTIDE SEQUENCE [LARGE SCALE GENOMIC DNA]</scope>
    <source>
        <strain evidence="1">NP_7</strain>
    </source>
</reference>
<evidence type="ECO:0000313" key="2">
    <source>
        <dbReference type="Proteomes" id="UP000320048"/>
    </source>
</evidence>
<dbReference type="Proteomes" id="UP000320048">
    <property type="component" value="Unassembled WGS sequence"/>
</dbReference>
<organism evidence="1 2">
    <name type="scientific">Candidatus Segetimicrobium genomatis</name>
    <dbReference type="NCBI Taxonomy" id="2569760"/>
    <lineage>
        <taxon>Bacteria</taxon>
        <taxon>Bacillati</taxon>
        <taxon>Candidatus Sysuimicrobiota</taxon>
        <taxon>Candidatus Sysuimicrobiia</taxon>
        <taxon>Candidatus Sysuimicrobiales</taxon>
        <taxon>Candidatus Segetimicrobiaceae</taxon>
        <taxon>Candidatus Segetimicrobium</taxon>
    </lineage>
</organism>